<name>A0ABY2JBK3_9MICO</name>
<dbReference type="InterPro" id="IPR036412">
    <property type="entry name" value="HAD-like_sf"/>
</dbReference>
<dbReference type="InterPro" id="IPR006439">
    <property type="entry name" value="HAD-SF_hydro_IA"/>
</dbReference>
<dbReference type="PANTHER" id="PTHR47829:SF1">
    <property type="entry name" value="HAD FAMILY PHOSPHATASE"/>
    <property type="match status" value="1"/>
</dbReference>
<keyword evidence="1" id="KW-0378">Hydrolase</keyword>
<accession>A0ABY2JBK3</accession>
<dbReference type="InterPro" id="IPR023214">
    <property type="entry name" value="HAD_sf"/>
</dbReference>
<evidence type="ECO:0000313" key="2">
    <source>
        <dbReference type="Proteomes" id="UP000298355"/>
    </source>
</evidence>
<dbReference type="EMBL" id="SOGJ01000007">
    <property type="protein sequence ID" value="TFD01057.1"/>
    <property type="molecule type" value="Genomic_DNA"/>
</dbReference>
<dbReference type="RefSeq" id="WP_134362051.1">
    <property type="nucleotide sequence ID" value="NZ_SOGJ01000007.1"/>
</dbReference>
<dbReference type="InterPro" id="IPR052898">
    <property type="entry name" value="ACAD10-like"/>
</dbReference>
<dbReference type="NCBIfam" id="TIGR01509">
    <property type="entry name" value="HAD-SF-IA-v3"/>
    <property type="match status" value="1"/>
</dbReference>
<keyword evidence="2" id="KW-1185">Reference proteome</keyword>
<dbReference type="Gene3D" id="1.10.150.240">
    <property type="entry name" value="Putative phosphatase, domain 2"/>
    <property type="match status" value="1"/>
</dbReference>
<proteinExistence type="predicted"/>
<dbReference type="Proteomes" id="UP000298355">
    <property type="component" value="Unassembled WGS sequence"/>
</dbReference>
<dbReference type="SUPFAM" id="SSF56784">
    <property type="entry name" value="HAD-like"/>
    <property type="match status" value="1"/>
</dbReference>
<sequence>MSDNCDLPLEVVWCDFGGVLTPHLNEAIDQVVEASGMPWRVLVAAADEVAHELGVTGLGPLELGLLSQAEWGARVTRALPSEHESRVDLGRWDEFWYRDRPVNVELLDVLGEIAAGGVRIGMLTNSVAEWEPHRARMLAGASFFDAYVRSHEIGIAKPDPRIYAHADAALPAAHGRVVLIDDLTSNCAAAEANGWLGIHHTSTATTIARLRELTAR</sequence>
<dbReference type="Pfam" id="PF00702">
    <property type="entry name" value="Hydrolase"/>
    <property type="match status" value="1"/>
</dbReference>
<evidence type="ECO:0000313" key="1">
    <source>
        <dbReference type="EMBL" id="TFD01057.1"/>
    </source>
</evidence>
<dbReference type="Gene3D" id="3.40.50.1000">
    <property type="entry name" value="HAD superfamily/HAD-like"/>
    <property type="match status" value="1"/>
</dbReference>
<organism evidence="1 2">
    <name type="scientific">Cryobacterium breve</name>
    <dbReference type="NCBI Taxonomy" id="1259258"/>
    <lineage>
        <taxon>Bacteria</taxon>
        <taxon>Bacillati</taxon>
        <taxon>Actinomycetota</taxon>
        <taxon>Actinomycetes</taxon>
        <taxon>Micrococcales</taxon>
        <taxon>Microbacteriaceae</taxon>
        <taxon>Cryobacterium</taxon>
    </lineage>
</organism>
<dbReference type="PANTHER" id="PTHR47829">
    <property type="entry name" value="HYDROLASE, PUTATIVE (AFU_ORTHOLOGUE AFUA_1G12880)-RELATED"/>
    <property type="match status" value="1"/>
</dbReference>
<protein>
    <submittedName>
        <fullName evidence="1">HAD family hydrolase</fullName>
    </submittedName>
</protein>
<dbReference type="InterPro" id="IPR023198">
    <property type="entry name" value="PGP-like_dom2"/>
</dbReference>
<reference evidence="1 2" key="1">
    <citation type="submission" date="2019-03" db="EMBL/GenBank/DDBJ databases">
        <title>Genomics of glacier-inhabiting Cryobacterium strains.</title>
        <authorList>
            <person name="Liu Q."/>
            <person name="Xin Y.-H."/>
        </authorList>
    </citation>
    <scope>NUCLEOTIDE SEQUENCE [LARGE SCALE GENOMIC DNA]</scope>
    <source>
        <strain evidence="1 2">TMT4-23</strain>
    </source>
</reference>
<comment type="caution">
    <text evidence="1">The sequence shown here is derived from an EMBL/GenBank/DDBJ whole genome shotgun (WGS) entry which is preliminary data.</text>
</comment>
<dbReference type="GO" id="GO:0016787">
    <property type="term" value="F:hydrolase activity"/>
    <property type="evidence" value="ECO:0007669"/>
    <property type="project" value="UniProtKB-KW"/>
</dbReference>
<dbReference type="PRINTS" id="PR00413">
    <property type="entry name" value="HADHALOGNASE"/>
</dbReference>
<gene>
    <name evidence="1" type="ORF">E3O65_01825</name>
</gene>